<gene>
    <name evidence="3" type="ORF">HCN44_002018</name>
</gene>
<name>A0A834Y0J5_APHGI</name>
<evidence type="ECO:0000313" key="3">
    <source>
        <dbReference type="EMBL" id="KAF7996386.1"/>
    </source>
</evidence>
<proteinExistence type="predicted"/>
<keyword evidence="4" id="KW-1185">Reference proteome</keyword>
<dbReference type="Proteomes" id="UP000639338">
    <property type="component" value="Unassembled WGS sequence"/>
</dbReference>
<evidence type="ECO:0000256" key="1">
    <source>
        <dbReference type="SAM" id="MobiDB-lite"/>
    </source>
</evidence>
<sequence>MFNKRVSQFILTNYEIQYLKLSSINGSRHYYQSSNNKITPSCKLNHQSQFNTILKINKNNQLYSSNMAIKTYSNLSQKTQNIEDDNNTSSTHDDNDNCDDNFDDKQFTENGYLYSILNSSNKYSATIVPPLFDQLTNDESFLKNLTENEKVLEENTANTLAPSELLKLLKSICYHAKINHEPLSDKHERLLDLLDHHTGNLTNDELWLLLRTLAMSALPIQKSKKLPALVKLENHLNEECQKRMRKDWTVSEVLMTCDMFYQMRLPRGPFVNGALKKLGTKPQKLTAENFVHYMFLLNIGRKPAINMYELEYHLESIINTYTIEELGIIGLGFFKTNTRIRNPALLNHMIKLCIENIDTIDNFIICAFMKVSRQSLQIKETEVFIKFLRAFKSRISTASTACIVHAAHAAATTLINEKEVVDLLINRFMEQATSSRLKDLERILFVLMIFKYPSNHPLYSIIIDELKNPNRKDELLMYPKTLSSSLTYLSHVGIYPLEIISEIMDPDYLHKVYDNNSFFIGREYLAIENGLKIEEPNYKGPFLPLRVISYLGKRHSAWNIDVSDSHDEFIQGNQKYVTEIIHYIKQIIGNDKIKTDQILPHHQRIDIICCIDKETNEFIAVDKIYPNLPIGAIKYPPNTDKYKWIAIVPTSYNQTYRNESEPCGTLNGKIRQLKKVGYTPVILQHIEWKSHKNPPAKKQYMSDFILGCKNL</sequence>
<organism evidence="3 4">
    <name type="scientific">Aphidius gifuensis</name>
    <name type="common">Parasitoid wasp</name>
    <dbReference type="NCBI Taxonomy" id="684658"/>
    <lineage>
        <taxon>Eukaryota</taxon>
        <taxon>Metazoa</taxon>
        <taxon>Ecdysozoa</taxon>
        <taxon>Arthropoda</taxon>
        <taxon>Hexapoda</taxon>
        <taxon>Insecta</taxon>
        <taxon>Pterygota</taxon>
        <taxon>Neoptera</taxon>
        <taxon>Endopterygota</taxon>
        <taxon>Hymenoptera</taxon>
        <taxon>Apocrita</taxon>
        <taxon>Ichneumonoidea</taxon>
        <taxon>Braconidae</taxon>
        <taxon>Aphidiinae</taxon>
        <taxon>Aphidius</taxon>
    </lineage>
</organism>
<dbReference type="OrthoDB" id="10064757at2759"/>
<dbReference type="AlphaFoldDB" id="A0A834Y0J5"/>
<evidence type="ECO:0000259" key="2">
    <source>
        <dbReference type="SMART" id="SM00952"/>
    </source>
</evidence>
<evidence type="ECO:0000313" key="4">
    <source>
        <dbReference type="Proteomes" id="UP000639338"/>
    </source>
</evidence>
<feature type="domain" description="RAP" evidence="2">
    <location>
        <begin position="647"/>
        <end position="704"/>
    </location>
</feature>
<dbReference type="InterPro" id="IPR013584">
    <property type="entry name" value="RAP"/>
</dbReference>
<comment type="caution">
    <text evidence="3">The sequence shown here is derived from an EMBL/GenBank/DDBJ whole genome shotgun (WGS) entry which is preliminary data.</text>
</comment>
<accession>A0A834Y0J5</accession>
<protein>
    <recommendedName>
        <fullName evidence="2">RAP domain-containing protein</fullName>
    </recommendedName>
</protein>
<dbReference type="SMART" id="SM00952">
    <property type="entry name" value="RAP"/>
    <property type="match status" value="1"/>
</dbReference>
<reference evidence="3 4" key="1">
    <citation type="submission" date="2020-08" db="EMBL/GenBank/DDBJ databases">
        <title>Aphidius gifuensis genome sequencing and assembly.</title>
        <authorList>
            <person name="Du Z."/>
        </authorList>
    </citation>
    <scope>NUCLEOTIDE SEQUENCE [LARGE SCALE GENOMIC DNA]</scope>
    <source>
        <strain evidence="3">YNYX2018</strain>
        <tissue evidence="3">Adults</tissue>
    </source>
</reference>
<dbReference type="EMBL" id="JACMRX010000001">
    <property type="protein sequence ID" value="KAF7996386.1"/>
    <property type="molecule type" value="Genomic_DNA"/>
</dbReference>
<feature type="region of interest" description="Disordered" evidence="1">
    <location>
        <begin position="81"/>
        <end position="101"/>
    </location>
</feature>